<dbReference type="SUPFAM" id="SSF51182">
    <property type="entry name" value="RmlC-like cupins"/>
    <property type="match status" value="1"/>
</dbReference>
<dbReference type="InterPro" id="IPR010982">
    <property type="entry name" value="Lambda_DNA-bd_dom_sf"/>
</dbReference>
<dbReference type="RefSeq" id="WP_197646932.1">
    <property type="nucleotide sequence ID" value="NZ_JAEACP010000021.1"/>
</dbReference>
<dbReference type="CDD" id="cd00093">
    <property type="entry name" value="HTH_XRE"/>
    <property type="match status" value="1"/>
</dbReference>
<dbReference type="Proteomes" id="UP001595445">
    <property type="component" value="Unassembled WGS sequence"/>
</dbReference>
<accession>A0ABV7DS55</accession>
<organism evidence="3 4">
    <name type="scientific">Tabrizicola soli</name>
    <dbReference type="NCBI Taxonomy" id="2185115"/>
    <lineage>
        <taxon>Bacteria</taxon>
        <taxon>Pseudomonadati</taxon>
        <taxon>Pseudomonadota</taxon>
        <taxon>Alphaproteobacteria</taxon>
        <taxon>Rhodobacterales</taxon>
        <taxon>Paracoccaceae</taxon>
        <taxon>Tabrizicola</taxon>
    </lineage>
</organism>
<evidence type="ECO:0000259" key="2">
    <source>
        <dbReference type="PROSITE" id="PS50943"/>
    </source>
</evidence>
<dbReference type="InterPro" id="IPR001387">
    <property type="entry name" value="Cro/C1-type_HTH"/>
</dbReference>
<keyword evidence="4" id="KW-1185">Reference proteome</keyword>
<dbReference type="CDD" id="cd02209">
    <property type="entry name" value="cupin_XRE_C"/>
    <property type="match status" value="1"/>
</dbReference>
<name>A0ABV7DS55_9RHOB</name>
<feature type="domain" description="HTH cro/C1-type" evidence="2">
    <location>
        <begin position="24"/>
        <end position="78"/>
    </location>
</feature>
<dbReference type="InterPro" id="IPR014710">
    <property type="entry name" value="RmlC-like_jellyroll"/>
</dbReference>
<reference evidence="4" key="1">
    <citation type="journal article" date="2019" name="Int. J. Syst. Evol. Microbiol.">
        <title>The Global Catalogue of Microorganisms (GCM) 10K type strain sequencing project: providing services to taxonomists for standard genome sequencing and annotation.</title>
        <authorList>
            <consortium name="The Broad Institute Genomics Platform"/>
            <consortium name="The Broad Institute Genome Sequencing Center for Infectious Disease"/>
            <person name="Wu L."/>
            <person name="Ma J."/>
        </authorList>
    </citation>
    <scope>NUCLEOTIDE SEQUENCE [LARGE SCALE GENOMIC DNA]</scope>
    <source>
        <strain evidence="4">KCTC 62102</strain>
    </source>
</reference>
<evidence type="ECO:0000313" key="3">
    <source>
        <dbReference type="EMBL" id="MFC3085225.1"/>
    </source>
</evidence>
<dbReference type="InterPro" id="IPR050807">
    <property type="entry name" value="TransReg_Diox_bact_type"/>
</dbReference>
<dbReference type="PANTHER" id="PTHR46797:SF1">
    <property type="entry name" value="METHYLPHOSPHONATE SYNTHASE"/>
    <property type="match status" value="1"/>
</dbReference>
<evidence type="ECO:0000313" key="4">
    <source>
        <dbReference type="Proteomes" id="UP001595445"/>
    </source>
</evidence>
<dbReference type="SMART" id="SM00530">
    <property type="entry name" value="HTH_XRE"/>
    <property type="match status" value="1"/>
</dbReference>
<dbReference type="PANTHER" id="PTHR46797">
    <property type="entry name" value="HTH-TYPE TRANSCRIPTIONAL REGULATOR"/>
    <property type="match status" value="1"/>
</dbReference>
<dbReference type="EMBL" id="JBHRSM010000009">
    <property type="protein sequence ID" value="MFC3085225.1"/>
    <property type="molecule type" value="Genomic_DNA"/>
</dbReference>
<dbReference type="Gene3D" id="1.10.260.40">
    <property type="entry name" value="lambda repressor-like DNA-binding domains"/>
    <property type="match status" value="1"/>
</dbReference>
<dbReference type="InterPro" id="IPR011051">
    <property type="entry name" value="RmlC_Cupin_sf"/>
</dbReference>
<comment type="caution">
    <text evidence="3">The sequence shown here is derived from an EMBL/GenBank/DDBJ whole genome shotgun (WGS) entry which is preliminary data.</text>
</comment>
<dbReference type="PROSITE" id="PS50943">
    <property type="entry name" value="HTH_CROC1"/>
    <property type="match status" value="1"/>
</dbReference>
<sequence length="203" mass="22380">MAETVMPAGEDPATPELDILARRVKRFRQARRLSLRQLGELSGTTASFLSQLERGATGATTSTLMRIANALDISIADLFDDRPRSTHRVLRKAERPSWPEAAGYRKMLLSQRPIQDFEVFVGEFDVGGSTGPEQYTHGDSHEMMLVIAGEVELHLAEEIHRLSEGDCIEYASSTPHRTVNCGTRIATVQWIISPPSGYGAKTA</sequence>
<evidence type="ECO:0000256" key="1">
    <source>
        <dbReference type="ARBA" id="ARBA00023125"/>
    </source>
</evidence>
<dbReference type="SUPFAM" id="SSF47413">
    <property type="entry name" value="lambda repressor-like DNA-binding domains"/>
    <property type="match status" value="1"/>
</dbReference>
<protein>
    <submittedName>
        <fullName evidence="3">Helix-turn-helix domain-containing protein</fullName>
    </submittedName>
</protein>
<keyword evidence="1" id="KW-0238">DNA-binding</keyword>
<dbReference type="InterPro" id="IPR013096">
    <property type="entry name" value="Cupin_2"/>
</dbReference>
<dbReference type="Pfam" id="PF01381">
    <property type="entry name" value="HTH_3"/>
    <property type="match status" value="1"/>
</dbReference>
<proteinExistence type="predicted"/>
<dbReference type="Pfam" id="PF07883">
    <property type="entry name" value="Cupin_2"/>
    <property type="match status" value="1"/>
</dbReference>
<dbReference type="Gene3D" id="2.60.120.10">
    <property type="entry name" value="Jelly Rolls"/>
    <property type="match status" value="1"/>
</dbReference>
<gene>
    <name evidence="3" type="ORF">ACFOD6_04095</name>
</gene>